<dbReference type="InterPro" id="IPR023346">
    <property type="entry name" value="Lysozyme-like_dom_sf"/>
</dbReference>
<keyword evidence="5" id="KW-0378">Hydrolase</keyword>
<keyword evidence="14" id="KW-1185">Reference proteome</keyword>
<evidence type="ECO:0000256" key="8">
    <source>
        <dbReference type="ARBA" id="ARBA00049902"/>
    </source>
</evidence>
<feature type="compositionally biased region" description="Pro residues" evidence="9">
    <location>
        <begin position="677"/>
        <end position="696"/>
    </location>
</feature>
<dbReference type="Gene3D" id="1.10.3810.10">
    <property type="entry name" value="Biosynthetic peptidoglycan transglycosylase-like"/>
    <property type="match status" value="1"/>
</dbReference>
<dbReference type="RefSeq" id="WP_345697273.1">
    <property type="nucleotide sequence ID" value="NZ_BAABIS010000001.1"/>
</dbReference>
<keyword evidence="10" id="KW-1133">Transmembrane helix</keyword>
<keyword evidence="2" id="KW-0645">Protease</keyword>
<dbReference type="Pfam" id="PF00905">
    <property type="entry name" value="Transpeptidase"/>
    <property type="match status" value="1"/>
</dbReference>
<feature type="transmembrane region" description="Helical" evidence="10">
    <location>
        <begin position="34"/>
        <end position="57"/>
    </location>
</feature>
<dbReference type="Pfam" id="PF00912">
    <property type="entry name" value="Transgly"/>
    <property type="match status" value="1"/>
</dbReference>
<evidence type="ECO:0000313" key="13">
    <source>
        <dbReference type="EMBL" id="GAA4850446.1"/>
    </source>
</evidence>
<keyword evidence="6" id="KW-0511">Multifunctional enzyme</keyword>
<reference evidence="14" key="1">
    <citation type="journal article" date="2019" name="Int. J. Syst. Evol. Microbiol.">
        <title>The Global Catalogue of Microorganisms (GCM) 10K type strain sequencing project: providing services to taxonomists for standard genome sequencing and annotation.</title>
        <authorList>
            <consortium name="The Broad Institute Genomics Platform"/>
            <consortium name="The Broad Institute Genome Sequencing Center for Infectious Disease"/>
            <person name="Wu L."/>
            <person name="Ma J."/>
        </authorList>
    </citation>
    <scope>NUCLEOTIDE SEQUENCE [LARGE SCALE GENOMIC DNA]</scope>
    <source>
        <strain evidence="14">JCM 13006</strain>
    </source>
</reference>
<evidence type="ECO:0000259" key="11">
    <source>
        <dbReference type="Pfam" id="PF00905"/>
    </source>
</evidence>
<accession>A0ABP9DL48</accession>
<comment type="caution">
    <text evidence="13">The sequence shown here is derived from an EMBL/GenBank/DDBJ whole genome shotgun (WGS) entry which is preliminary data.</text>
</comment>
<evidence type="ECO:0000256" key="1">
    <source>
        <dbReference type="ARBA" id="ARBA00022645"/>
    </source>
</evidence>
<gene>
    <name evidence="13" type="ORF">GCM10023235_29310</name>
</gene>
<keyword evidence="10" id="KW-0472">Membrane</keyword>
<evidence type="ECO:0000313" key="14">
    <source>
        <dbReference type="Proteomes" id="UP001501752"/>
    </source>
</evidence>
<dbReference type="InterPro" id="IPR036950">
    <property type="entry name" value="PBP_transglycosylase"/>
</dbReference>
<dbReference type="Proteomes" id="UP001501752">
    <property type="component" value="Unassembled WGS sequence"/>
</dbReference>
<feature type="region of interest" description="Disordered" evidence="9">
    <location>
        <begin position="669"/>
        <end position="745"/>
    </location>
</feature>
<dbReference type="InterPro" id="IPR050396">
    <property type="entry name" value="Glycosyltr_51/Transpeptidase"/>
</dbReference>
<proteinExistence type="predicted"/>
<evidence type="ECO:0000256" key="4">
    <source>
        <dbReference type="ARBA" id="ARBA00022679"/>
    </source>
</evidence>
<keyword evidence="1" id="KW-0121">Carboxypeptidase</keyword>
<dbReference type="PANTHER" id="PTHR32282">
    <property type="entry name" value="BINDING PROTEIN TRANSPEPTIDASE, PUTATIVE-RELATED"/>
    <property type="match status" value="1"/>
</dbReference>
<evidence type="ECO:0000256" key="2">
    <source>
        <dbReference type="ARBA" id="ARBA00022670"/>
    </source>
</evidence>
<dbReference type="Gene3D" id="3.40.710.10">
    <property type="entry name" value="DD-peptidase/beta-lactamase superfamily"/>
    <property type="match status" value="1"/>
</dbReference>
<evidence type="ECO:0000259" key="12">
    <source>
        <dbReference type="Pfam" id="PF00912"/>
    </source>
</evidence>
<keyword evidence="10" id="KW-0812">Transmembrane</keyword>
<evidence type="ECO:0000256" key="10">
    <source>
        <dbReference type="SAM" id="Phobius"/>
    </source>
</evidence>
<dbReference type="SUPFAM" id="SSF53955">
    <property type="entry name" value="Lysozyme-like"/>
    <property type="match status" value="1"/>
</dbReference>
<feature type="domain" description="Penicillin-binding protein transpeptidase" evidence="11">
    <location>
        <begin position="361"/>
        <end position="611"/>
    </location>
</feature>
<name>A0ABP9DL48_9ACTN</name>
<evidence type="ECO:0000256" key="6">
    <source>
        <dbReference type="ARBA" id="ARBA00023268"/>
    </source>
</evidence>
<dbReference type="InterPro" id="IPR012338">
    <property type="entry name" value="Beta-lactam/transpept-like"/>
</dbReference>
<evidence type="ECO:0000256" key="7">
    <source>
        <dbReference type="ARBA" id="ARBA00034000"/>
    </source>
</evidence>
<protein>
    <submittedName>
        <fullName evidence="13">Transglycosylase domain-containing protein</fullName>
    </submittedName>
</protein>
<feature type="compositionally biased region" description="Low complexity" evidence="9">
    <location>
        <begin position="697"/>
        <end position="739"/>
    </location>
</feature>
<keyword evidence="3" id="KW-0328">Glycosyltransferase</keyword>
<evidence type="ECO:0000256" key="5">
    <source>
        <dbReference type="ARBA" id="ARBA00022801"/>
    </source>
</evidence>
<evidence type="ECO:0000256" key="3">
    <source>
        <dbReference type="ARBA" id="ARBA00022676"/>
    </source>
</evidence>
<dbReference type="InterPro" id="IPR001264">
    <property type="entry name" value="Glyco_trans_51"/>
</dbReference>
<dbReference type="EMBL" id="BAABIS010000001">
    <property type="protein sequence ID" value="GAA4850446.1"/>
    <property type="molecule type" value="Genomic_DNA"/>
</dbReference>
<dbReference type="InterPro" id="IPR001460">
    <property type="entry name" value="PCN-bd_Tpept"/>
</dbReference>
<evidence type="ECO:0000256" key="9">
    <source>
        <dbReference type="SAM" id="MobiDB-lite"/>
    </source>
</evidence>
<dbReference type="PANTHER" id="PTHR32282:SF34">
    <property type="entry name" value="PENICILLIN-BINDING PROTEIN 1A"/>
    <property type="match status" value="1"/>
</dbReference>
<sequence>MSEDRDHSRRTSDERRARRRALPRWRRILPTWRLTVGGLLALLLLGIAGFVTLYLLVPVPDANAHAVAQSNVYYWNDGTTELARTGTVNREPLPIGRIPAVTQHAAVSAEDRTFYRNKGVDLKGMVRAAWLNLTHGSMAGGSLQGGSTITQQYVKNYYLTQDQTLSRKAKELFISLKVDQQRSKDDILAGYLNTSYFGRNAYGIQTAARAYYGVDAERLTTAQSAYLAALLQAPSAYDVRTATPANREKAVARWGYVLDGMVQLGFLDQPTRAALTFPEPVDPQPAQGLRGQAGYLVDLADDYLAKSGTLDAASLKAGGWKITTTFDRGHQDALVHAVRQELTDRLDPAGRPATDTDVRVCAASLDPATGRLVAAYGGADYAVQPYNDALRQDNQIGSTFKPVDLAAALEGARTTQDGRRITTQTLYDGTSGRPVVGGPGEYAPPNEDDTDYGSISLRHAMARSVNSVYAQLGVDAGLPAVRDTAVRLGLPATVRGLDPANPSMTLGTATPSAIDLTAVYAALANHGQAIAPWAVQRLERPGYDGVPPLPGHPVRTALSRGTADAVTDVLRDVVSTRGTGAAAVELGRPAAGKTGTTDSNLSAWFAGYTPELATAVGMFREHPKTHAKESLAGTAGLSRINGGAFPTRIWTAYTAEALRGSRVRRFELEPTRGNSQPPEPPSPSPAPTPTASPSGPPAAGSPVGTTGPAPASPSARATVASTAPTPSAAPALAPATTAPTPSPSP</sequence>
<organism evidence="13 14">
    <name type="scientific">Kitasatospora terrestris</name>
    <dbReference type="NCBI Taxonomy" id="258051"/>
    <lineage>
        <taxon>Bacteria</taxon>
        <taxon>Bacillati</taxon>
        <taxon>Actinomycetota</taxon>
        <taxon>Actinomycetes</taxon>
        <taxon>Kitasatosporales</taxon>
        <taxon>Streptomycetaceae</taxon>
        <taxon>Kitasatospora</taxon>
    </lineage>
</organism>
<keyword evidence="4" id="KW-0808">Transferase</keyword>
<feature type="domain" description="Glycosyl transferase family 51" evidence="12">
    <location>
        <begin position="82"/>
        <end position="261"/>
    </location>
</feature>
<dbReference type="SUPFAM" id="SSF56601">
    <property type="entry name" value="beta-lactamase/transpeptidase-like"/>
    <property type="match status" value="1"/>
</dbReference>
<comment type="catalytic activity">
    <reaction evidence="7">
        <text>Preferential cleavage: (Ac)2-L-Lys-D-Ala-|-D-Ala. Also transpeptidation of peptidyl-alanyl moieties that are N-acyl substituents of D-alanine.</text>
        <dbReference type="EC" id="3.4.16.4"/>
    </reaction>
</comment>
<comment type="catalytic activity">
    <reaction evidence="8">
        <text>[GlcNAc-(1-&gt;4)-Mur2Ac(oyl-L-Ala-gamma-D-Glu-L-Lys-D-Ala-D-Ala)](n)-di-trans,octa-cis-undecaprenyl diphosphate + beta-D-GlcNAc-(1-&gt;4)-Mur2Ac(oyl-L-Ala-gamma-D-Glu-L-Lys-D-Ala-D-Ala)-di-trans,octa-cis-undecaprenyl diphosphate = [GlcNAc-(1-&gt;4)-Mur2Ac(oyl-L-Ala-gamma-D-Glu-L-Lys-D-Ala-D-Ala)](n+1)-di-trans,octa-cis-undecaprenyl diphosphate + di-trans,octa-cis-undecaprenyl diphosphate + H(+)</text>
        <dbReference type="Rhea" id="RHEA:23708"/>
        <dbReference type="Rhea" id="RHEA-COMP:9602"/>
        <dbReference type="Rhea" id="RHEA-COMP:9603"/>
        <dbReference type="ChEBI" id="CHEBI:15378"/>
        <dbReference type="ChEBI" id="CHEBI:58405"/>
        <dbReference type="ChEBI" id="CHEBI:60033"/>
        <dbReference type="ChEBI" id="CHEBI:78435"/>
        <dbReference type="EC" id="2.4.99.28"/>
    </reaction>
</comment>